<organism evidence="5 6">
    <name type="scientific">Cereibacter changlensis</name>
    <dbReference type="NCBI Taxonomy" id="402884"/>
    <lineage>
        <taxon>Bacteria</taxon>
        <taxon>Pseudomonadati</taxon>
        <taxon>Pseudomonadota</taxon>
        <taxon>Alphaproteobacteria</taxon>
        <taxon>Rhodobacterales</taxon>
        <taxon>Paracoccaceae</taxon>
        <taxon>Cereibacter</taxon>
    </lineage>
</organism>
<dbReference type="InterPro" id="IPR020449">
    <property type="entry name" value="Tscrpt_reg_AraC-type_HTH"/>
</dbReference>
<dbReference type="SMART" id="SM00342">
    <property type="entry name" value="HTH_ARAC"/>
    <property type="match status" value="1"/>
</dbReference>
<reference evidence="5 6" key="1">
    <citation type="submission" date="2018-06" db="EMBL/GenBank/DDBJ databases">
        <title>Genomic Encyclopedia of Archaeal and Bacterial Type Strains, Phase II (KMG-II): from individual species to whole genera.</title>
        <authorList>
            <person name="Goeker M."/>
        </authorList>
    </citation>
    <scope>NUCLEOTIDE SEQUENCE [LARGE SCALE GENOMIC DNA]</scope>
    <source>
        <strain evidence="5 6">DSM 18774</strain>
    </source>
</reference>
<evidence type="ECO:0000256" key="1">
    <source>
        <dbReference type="ARBA" id="ARBA00023015"/>
    </source>
</evidence>
<dbReference type="Proteomes" id="UP000249538">
    <property type="component" value="Unassembled WGS sequence"/>
</dbReference>
<dbReference type="InterPro" id="IPR009057">
    <property type="entry name" value="Homeodomain-like_sf"/>
</dbReference>
<dbReference type="Gene3D" id="1.10.10.60">
    <property type="entry name" value="Homeodomain-like"/>
    <property type="match status" value="2"/>
</dbReference>
<dbReference type="InterPro" id="IPR050204">
    <property type="entry name" value="AraC_XylS_family_regulators"/>
</dbReference>
<gene>
    <name evidence="5" type="ORF">LX76_04592</name>
</gene>
<dbReference type="AlphaFoldDB" id="A0A2W7QHV1"/>
<dbReference type="PRINTS" id="PR00032">
    <property type="entry name" value="HTHARAC"/>
</dbReference>
<feature type="domain" description="HTH araC/xylS-type" evidence="4">
    <location>
        <begin position="54"/>
        <end position="152"/>
    </location>
</feature>
<keyword evidence="1" id="KW-0805">Transcription regulation</keyword>
<proteinExistence type="predicted"/>
<dbReference type="Pfam" id="PF12833">
    <property type="entry name" value="HTH_18"/>
    <property type="match status" value="1"/>
</dbReference>
<keyword evidence="2" id="KW-0238">DNA-binding</keyword>
<protein>
    <submittedName>
        <fullName evidence="5">Helix-turn-helix protein</fullName>
    </submittedName>
</protein>
<evidence type="ECO:0000259" key="4">
    <source>
        <dbReference type="PROSITE" id="PS01124"/>
    </source>
</evidence>
<dbReference type="InterPro" id="IPR018060">
    <property type="entry name" value="HTH_AraC"/>
</dbReference>
<accession>A0A2W7QHV1</accession>
<dbReference type="GO" id="GO:0003700">
    <property type="term" value="F:DNA-binding transcription factor activity"/>
    <property type="evidence" value="ECO:0007669"/>
    <property type="project" value="InterPro"/>
</dbReference>
<dbReference type="GO" id="GO:0043565">
    <property type="term" value="F:sequence-specific DNA binding"/>
    <property type="evidence" value="ECO:0007669"/>
    <property type="project" value="InterPro"/>
</dbReference>
<evidence type="ECO:0000313" key="6">
    <source>
        <dbReference type="Proteomes" id="UP000249538"/>
    </source>
</evidence>
<dbReference type="PANTHER" id="PTHR46796">
    <property type="entry name" value="HTH-TYPE TRANSCRIPTIONAL ACTIVATOR RHAS-RELATED"/>
    <property type="match status" value="1"/>
</dbReference>
<comment type="caution">
    <text evidence="5">The sequence shown here is derived from an EMBL/GenBank/DDBJ whole genome shotgun (WGS) entry which is preliminary data.</text>
</comment>
<keyword evidence="3" id="KW-0804">Transcription</keyword>
<dbReference type="SUPFAM" id="SSF46689">
    <property type="entry name" value="Homeodomain-like"/>
    <property type="match status" value="2"/>
</dbReference>
<dbReference type="EMBL" id="QKZS01000044">
    <property type="protein sequence ID" value="PZX46896.1"/>
    <property type="molecule type" value="Genomic_DNA"/>
</dbReference>
<evidence type="ECO:0000256" key="2">
    <source>
        <dbReference type="ARBA" id="ARBA00023125"/>
    </source>
</evidence>
<dbReference type="PROSITE" id="PS01124">
    <property type="entry name" value="HTH_ARAC_FAMILY_2"/>
    <property type="match status" value="1"/>
</dbReference>
<evidence type="ECO:0000256" key="3">
    <source>
        <dbReference type="ARBA" id="ARBA00023163"/>
    </source>
</evidence>
<sequence length="155" mass="17629">MSWIDLGLIVVNRFLGPMIMARTAQMMLVDLPGREQRFYSGFIPRLSHGDSAILKAQHYLQTQEGKDTRVSVLAEHAGLEERTFLRRFQKATGLTATSYAQRLRVAKSQELLQFGKQPVESIAWQVGYSDPGAFRKVFHRIVGLTPGEYRQRFSA</sequence>
<evidence type="ECO:0000313" key="5">
    <source>
        <dbReference type="EMBL" id="PZX46896.1"/>
    </source>
</evidence>
<name>A0A2W7QHV1_9RHOB</name>